<dbReference type="InterPro" id="IPR001789">
    <property type="entry name" value="Sig_transdc_resp-reg_receiver"/>
</dbReference>
<evidence type="ECO:0000259" key="7">
    <source>
        <dbReference type="PROSITE" id="PS50930"/>
    </source>
</evidence>
<dbReference type="Pfam" id="PF00072">
    <property type="entry name" value="Response_reg"/>
    <property type="match status" value="1"/>
</dbReference>
<comment type="function">
    <text evidence="4">Required for high-level post-exponential phase expression of a series of secreted proteins.</text>
</comment>
<dbReference type="EMBL" id="CP037940">
    <property type="protein sequence ID" value="QBO36171.1"/>
    <property type="molecule type" value="Genomic_DNA"/>
</dbReference>
<protein>
    <submittedName>
        <fullName evidence="8">Response regulator transcription factor</fullName>
    </submittedName>
</protein>
<proteinExistence type="predicted"/>
<organism evidence="8 9">
    <name type="scientific">Periweissella cryptocerci</name>
    <dbReference type="NCBI Taxonomy" id="2506420"/>
    <lineage>
        <taxon>Bacteria</taxon>
        <taxon>Bacillati</taxon>
        <taxon>Bacillota</taxon>
        <taxon>Bacilli</taxon>
        <taxon>Lactobacillales</taxon>
        <taxon>Lactobacillaceae</taxon>
        <taxon>Periweissella</taxon>
    </lineage>
</organism>
<dbReference type="GO" id="GO:0003677">
    <property type="term" value="F:DNA binding"/>
    <property type="evidence" value="ECO:0007669"/>
    <property type="project" value="InterPro"/>
</dbReference>
<evidence type="ECO:0000256" key="2">
    <source>
        <dbReference type="ARBA" id="ARBA00023012"/>
    </source>
</evidence>
<keyword evidence="5" id="KW-0597">Phosphoprotein</keyword>
<keyword evidence="1" id="KW-0963">Cytoplasm</keyword>
<evidence type="ECO:0000259" key="6">
    <source>
        <dbReference type="PROSITE" id="PS50110"/>
    </source>
</evidence>
<sequence length="241" mass="27987">MVDIFLCEDNPQLSKIYLQYIRNKVLIEAYDADVTCNTNTPYDVIEYLQNNVVSGGIYFLDIEYDDVEINGIDLAVRVRELDSQAFIVFITSHDELVMTALEARVEILDYIIKSMGQEMIQRRIGDDLGAAVTRHMIVAHETQQQFIYFINSIQYSANIDRFFYLETDYGDHKLLLHLQDEVVQINGDLKLFLADNEFLVQVQRGIVVNKEKIKRFDAKEKVLYLSDNINVPASKHYMKLI</sequence>
<dbReference type="OrthoDB" id="9809318at2"/>
<evidence type="ECO:0000313" key="8">
    <source>
        <dbReference type="EMBL" id="QBO36171.1"/>
    </source>
</evidence>
<dbReference type="GO" id="GO:0000156">
    <property type="term" value="F:phosphorelay response regulator activity"/>
    <property type="evidence" value="ECO:0007669"/>
    <property type="project" value="InterPro"/>
</dbReference>
<dbReference type="PROSITE" id="PS50930">
    <property type="entry name" value="HTH_LYTTR"/>
    <property type="match status" value="1"/>
</dbReference>
<keyword evidence="2" id="KW-0902">Two-component regulatory system</keyword>
<dbReference type="PROSITE" id="PS50110">
    <property type="entry name" value="RESPONSE_REGULATORY"/>
    <property type="match status" value="1"/>
</dbReference>
<reference evidence="9" key="1">
    <citation type="submission" date="2019-03" db="EMBL/GenBank/DDBJ databases">
        <title>Weissella sp. 26KH-42 Genome sequencing.</title>
        <authorList>
            <person name="Heo J."/>
            <person name="Kim S.-J."/>
            <person name="Kim J.-S."/>
            <person name="Hong S.-B."/>
            <person name="Kwon S.-W."/>
        </authorList>
    </citation>
    <scope>NUCLEOTIDE SEQUENCE [LARGE SCALE GENOMIC DNA]</scope>
    <source>
        <strain evidence="9">26KH-42</strain>
    </source>
</reference>
<evidence type="ECO:0000256" key="5">
    <source>
        <dbReference type="PROSITE-ProRule" id="PRU00169"/>
    </source>
</evidence>
<feature type="modified residue" description="4-aspartylphosphate" evidence="5">
    <location>
        <position position="61"/>
    </location>
</feature>
<evidence type="ECO:0000313" key="9">
    <source>
        <dbReference type="Proteomes" id="UP000292886"/>
    </source>
</evidence>
<dbReference type="KEGG" id="wei:EQG49_06705"/>
<evidence type="ECO:0000256" key="4">
    <source>
        <dbReference type="ARBA" id="ARBA00037164"/>
    </source>
</evidence>
<dbReference type="Proteomes" id="UP000292886">
    <property type="component" value="Chromosome"/>
</dbReference>
<keyword evidence="9" id="KW-1185">Reference proteome</keyword>
<dbReference type="PANTHER" id="PTHR37299">
    <property type="entry name" value="TRANSCRIPTIONAL REGULATOR-RELATED"/>
    <property type="match status" value="1"/>
</dbReference>
<gene>
    <name evidence="8" type="ORF">EQG49_06705</name>
</gene>
<dbReference type="Gene3D" id="3.40.50.2300">
    <property type="match status" value="1"/>
</dbReference>
<dbReference type="Pfam" id="PF04397">
    <property type="entry name" value="LytTR"/>
    <property type="match status" value="1"/>
</dbReference>
<feature type="domain" description="HTH LytTR-type" evidence="7">
    <location>
        <begin position="146"/>
        <end position="241"/>
    </location>
</feature>
<dbReference type="PANTHER" id="PTHR37299:SF3">
    <property type="entry name" value="STAGE 0 SPORULATION PROTEIN A HOMOLOG"/>
    <property type="match status" value="1"/>
</dbReference>
<name>A0A4P6YTZ0_9LACO</name>
<keyword evidence="3" id="KW-0010">Activator</keyword>
<evidence type="ECO:0000256" key="3">
    <source>
        <dbReference type="ARBA" id="ARBA00023159"/>
    </source>
</evidence>
<dbReference type="InterPro" id="IPR011006">
    <property type="entry name" value="CheY-like_superfamily"/>
</dbReference>
<dbReference type="RefSeq" id="WP_133363249.1">
    <property type="nucleotide sequence ID" value="NZ_CP037940.1"/>
</dbReference>
<feature type="domain" description="Response regulatory" evidence="6">
    <location>
        <begin position="3"/>
        <end position="128"/>
    </location>
</feature>
<evidence type="ECO:0000256" key="1">
    <source>
        <dbReference type="ARBA" id="ARBA00022490"/>
    </source>
</evidence>
<accession>A0A4P6YTZ0</accession>
<dbReference type="InterPro" id="IPR046947">
    <property type="entry name" value="LytR-like"/>
</dbReference>
<dbReference type="SUPFAM" id="SSF52172">
    <property type="entry name" value="CheY-like"/>
    <property type="match status" value="1"/>
</dbReference>
<dbReference type="SMART" id="SM00448">
    <property type="entry name" value="REC"/>
    <property type="match status" value="1"/>
</dbReference>
<dbReference type="AlphaFoldDB" id="A0A4P6YTZ0"/>
<dbReference type="InterPro" id="IPR007492">
    <property type="entry name" value="LytTR_DNA-bd_dom"/>
</dbReference>